<name>A0A5N5QAE2_9AGAM</name>
<keyword evidence="7" id="KW-1185">Reference proteome</keyword>
<feature type="compositionally biased region" description="Polar residues" evidence="4">
    <location>
        <begin position="76"/>
        <end position="85"/>
    </location>
</feature>
<dbReference type="PROSITE" id="PS50294">
    <property type="entry name" value="WD_REPEATS_REGION"/>
    <property type="match status" value="13"/>
</dbReference>
<evidence type="ECO:0000256" key="2">
    <source>
        <dbReference type="ARBA" id="ARBA00022737"/>
    </source>
</evidence>
<evidence type="ECO:0000313" key="6">
    <source>
        <dbReference type="EMBL" id="KAB5588376.1"/>
    </source>
</evidence>
<dbReference type="SUPFAM" id="SSF50978">
    <property type="entry name" value="WD40 repeat-like"/>
    <property type="match status" value="2"/>
</dbReference>
<dbReference type="OrthoDB" id="674604at2759"/>
<feature type="repeat" description="WD" evidence="3">
    <location>
        <begin position="1184"/>
        <end position="1216"/>
    </location>
</feature>
<feature type="domain" description="NACHT" evidence="5">
    <location>
        <begin position="300"/>
        <end position="445"/>
    </location>
</feature>
<evidence type="ECO:0000259" key="5">
    <source>
        <dbReference type="PROSITE" id="PS50837"/>
    </source>
</evidence>
<feature type="repeat" description="WD" evidence="3">
    <location>
        <begin position="1356"/>
        <end position="1397"/>
    </location>
</feature>
<dbReference type="SUPFAM" id="SSF50960">
    <property type="entry name" value="TolB, C-terminal domain"/>
    <property type="match status" value="1"/>
</dbReference>
<dbReference type="InterPro" id="IPR056884">
    <property type="entry name" value="NPHP3-like_N"/>
</dbReference>
<evidence type="ECO:0000313" key="7">
    <source>
        <dbReference type="Proteomes" id="UP000383932"/>
    </source>
</evidence>
<keyword evidence="1 3" id="KW-0853">WD repeat</keyword>
<feature type="repeat" description="WD" evidence="3">
    <location>
        <begin position="1270"/>
        <end position="1311"/>
    </location>
</feature>
<dbReference type="PRINTS" id="PR00320">
    <property type="entry name" value="GPROTEINBRPT"/>
</dbReference>
<dbReference type="Proteomes" id="UP000383932">
    <property type="component" value="Unassembled WGS sequence"/>
</dbReference>
<feature type="repeat" description="WD" evidence="3">
    <location>
        <begin position="1055"/>
        <end position="1096"/>
    </location>
</feature>
<dbReference type="CDD" id="cd00200">
    <property type="entry name" value="WD40"/>
    <property type="match status" value="2"/>
</dbReference>
<feature type="repeat" description="WD" evidence="3">
    <location>
        <begin position="969"/>
        <end position="1001"/>
    </location>
</feature>
<dbReference type="PANTHER" id="PTHR44129">
    <property type="entry name" value="WD REPEAT-CONTAINING PROTEIN POP1"/>
    <property type="match status" value="1"/>
</dbReference>
<feature type="region of interest" description="Disordered" evidence="4">
    <location>
        <begin position="22"/>
        <end position="52"/>
    </location>
</feature>
<dbReference type="Gene3D" id="2.130.10.10">
    <property type="entry name" value="YVTN repeat-like/Quinoprotein amine dehydrogenase"/>
    <property type="match status" value="7"/>
</dbReference>
<dbReference type="EMBL" id="SSOP01000471">
    <property type="protein sequence ID" value="KAB5588376.1"/>
    <property type="molecule type" value="Genomic_DNA"/>
</dbReference>
<reference evidence="6 7" key="1">
    <citation type="journal article" date="2019" name="Fungal Biol. Biotechnol.">
        <title>Draft genome sequence of fastidious pathogen Ceratobasidium theobromae, which causes vascular-streak dieback in Theobroma cacao.</title>
        <authorList>
            <person name="Ali S.S."/>
            <person name="Asman A."/>
            <person name="Shao J."/>
            <person name="Firmansyah A.P."/>
            <person name="Susilo A.W."/>
            <person name="Rosmana A."/>
            <person name="McMahon P."/>
            <person name="Junaid M."/>
            <person name="Guest D."/>
            <person name="Kheng T.Y."/>
            <person name="Meinhardt L.W."/>
            <person name="Bailey B.A."/>
        </authorList>
    </citation>
    <scope>NUCLEOTIDE SEQUENCE [LARGE SCALE GENOMIC DNA]</scope>
    <source>
        <strain evidence="6 7">CT2</strain>
    </source>
</reference>
<dbReference type="Pfam" id="PF24883">
    <property type="entry name" value="NPHP3_N"/>
    <property type="match status" value="1"/>
</dbReference>
<dbReference type="InterPro" id="IPR020472">
    <property type="entry name" value="WD40_PAC1"/>
</dbReference>
<gene>
    <name evidence="6" type="ORF">CTheo_8183</name>
</gene>
<dbReference type="InterPro" id="IPR036322">
    <property type="entry name" value="WD40_repeat_dom_sf"/>
</dbReference>
<feature type="region of interest" description="Disordered" evidence="4">
    <location>
        <begin position="66"/>
        <end position="96"/>
    </location>
</feature>
<feature type="repeat" description="WD" evidence="3">
    <location>
        <begin position="883"/>
        <end position="924"/>
    </location>
</feature>
<feature type="repeat" description="WD" evidence="3">
    <location>
        <begin position="1012"/>
        <end position="1053"/>
    </location>
</feature>
<accession>A0A5N5QAE2</accession>
<dbReference type="PROSITE" id="PS50837">
    <property type="entry name" value="NACHT"/>
    <property type="match status" value="1"/>
</dbReference>
<organism evidence="6 7">
    <name type="scientific">Ceratobasidium theobromae</name>
    <dbReference type="NCBI Taxonomy" id="1582974"/>
    <lineage>
        <taxon>Eukaryota</taxon>
        <taxon>Fungi</taxon>
        <taxon>Dikarya</taxon>
        <taxon>Basidiomycota</taxon>
        <taxon>Agaricomycotina</taxon>
        <taxon>Agaricomycetes</taxon>
        <taxon>Cantharellales</taxon>
        <taxon>Ceratobasidiaceae</taxon>
        <taxon>Ceratobasidium</taxon>
    </lineage>
</organism>
<evidence type="ECO:0000256" key="4">
    <source>
        <dbReference type="SAM" id="MobiDB-lite"/>
    </source>
</evidence>
<dbReference type="Pfam" id="PF00400">
    <property type="entry name" value="WD40"/>
    <property type="match status" value="14"/>
</dbReference>
<dbReference type="InterPro" id="IPR019775">
    <property type="entry name" value="WD40_repeat_CS"/>
</dbReference>
<dbReference type="InterPro" id="IPR001680">
    <property type="entry name" value="WD40_rpt"/>
</dbReference>
<dbReference type="InterPro" id="IPR015943">
    <property type="entry name" value="WD40/YVTN_repeat-like_dom_sf"/>
</dbReference>
<dbReference type="SUPFAM" id="SSF52540">
    <property type="entry name" value="P-loop containing nucleoside triphosphate hydrolases"/>
    <property type="match status" value="1"/>
</dbReference>
<feature type="repeat" description="WD" evidence="3">
    <location>
        <begin position="1313"/>
        <end position="1345"/>
    </location>
</feature>
<dbReference type="Gene3D" id="3.40.50.300">
    <property type="entry name" value="P-loop containing nucleotide triphosphate hydrolases"/>
    <property type="match status" value="1"/>
</dbReference>
<evidence type="ECO:0000256" key="1">
    <source>
        <dbReference type="ARBA" id="ARBA00022574"/>
    </source>
</evidence>
<feature type="repeat" description="WD" evidence="3">
    <location>
        <begin position="926"/>
        <end position="967"/>
    </location>
</feature>
<dbReference type="PROSITE" id="PS50082">
    <property type="entry name" value="WD_REPEATS_2"/>
    <property type="match status" value="13"/>
</dbReference>
<feature type="repeat" description="WD" evidence="3">
    <location>
        <begin position="1141"/>
        <end position="1182"/>
    </location>
</feature>
<feature type="repeat" description="WD" evidence="3">
    <location>
        <begin position="1399"/>
        <end position="1433"/>
    </location>
</feature>
<dbReference type="InterPro" id="IPR050349">
    <property type="entry name" value="WD_LIS1/nudF_dynein_reg"/>
</dbReference>
<feature type="repeat" description="WD" evidence="3">
    <location>
        <begin position="1098"/>
        <end position="1139"/>
    </location>
</feature>
<keyword evidence="2" id="KW-0677">Repeat</keyword>
<evidence type="ECO:0000256" key="3">
    <source>
        <dbReference type="PROSITE-ProRule" id="PRU00221"/>
    </source>
</evidence>
<feature type="compositionally biased region" description="Low complexity" evidence="4">
    <location>
        <begin position="31"/>
        <end position="52"/>
    </location>
</feature>
<protein>
    <recommendedName>
        <fullName evidence="5">NACHT domain-containing protein</fullName>
    </recommendedName>
</protein>
<dbReference type="InterPro" id="IPR027417">
    <property type="entry name" value="P-loop_NTPase"/>
</dbReference>
<comment type="caution">
    <text evidence="6">The sequence shown here is derived from an EMBL/GenBank/DDBJ whole genome shotgun (WGS) entry which is preliminary data.</text>
</comment>
<dbReference type="PROSITE" id="PS00678">
    <property type="entry name" value="WD_REPEATS_1"/>
    <property type="match status" value="4"/>
</dbReference>
<dbReference type="InterPro" id="IPR007111">
    <property type="entry name" value="NACHT_NTPase"/>
</dbReference>
<dbReference type="SMART" id="SM00320">
    <property type="entry name" value="WD40"/>
    <property type="match status" value="14"/>
</dbReference>
<feature type="repeat" description="WD" evidence="3">
    <location>
        <begin position="1227"/>
        <end position="1268"/>
    </location>
</feature>
<sequence length="1528" mass="166378">MTSPHPTGKSGRGFRKFLSEAYRAVLRRSRSPSPSGPQHSREPPSSAAHLSPPSGIIRAAIRQPLQDFNPAPPPTSNLHVPTIQVQPADPNTEYGASNLLDRVSQGVDQVGLKPVLRALHNSATIFPPLRSAIGALIPCLDAATKNQGEYETVASQLNTLREFLTQHMEAFRSIRTSDSIVRVALSIEQQAHLIRDKQNRSAGRRMFEASMDKDDLAGHWQRVELLFRQLQARINATLSAWSIANEQLVNTRLRELKPANLARYDSEVSTGINRRMCTENTRVAVLSGLHDWSHDPSAADMYWMDGMAGTGKTTIACSFSRQLKEQNQLAASFFCSRTSPECRMVGRIVPTIAYQLARYSIPFQGALCEVLGNDPDIGTTNIPTQFERLLREPLVEVKAAIPENLVVVIDALDECEDRDGVQRLLDLLFQYAGELPLKFFVTSRPEPEIYRIMISQAPNSRTVLHLHEIEKSLVQADIALYLKEELGRFMSPSPDQIELLSQRSGNLFIYAATLVRYVQLGNRLGDHQKRLNSLLAATPLSTKQYAQLDGLYTAVLDSALNGEDLDEEEVNDVRVVLQTVVCAQEPLDLETLAALAGLDGVQRAQSALQPLRSVLYLSENDGLVSTLHASFPDFMLNRERSGAYFCDIEVHSQLLARQCFTIMRSQLRFNICNLESSFVPDGGVGDLPDRVTQRISRSLFYACRYWVDHLQLCKSSEGFKSMLEEFLTIRLLFWMEVLNLKGVIGTGIEVLLKAKQWLQVRGTSSEAIQIIRLAEDARNFVTRFAANPVSQSTPHIYTSLLPFCPKSSSISEHYRKRTRGLIEAKGSGVDRWDAMALANWNTGSSPIWSIAYSPDETQIVFGCQDGTIGIQNAYHGSLLVGPLKAHSSNAWGVAFSPIGTRVASCGDDRTIRLWDVRNGLAIGSPFEGHSDSVMSISFAPDGARIASGSNDCTLRVWDVTNGTLLARPFEGHAGGVNSVAFSSDGMRVVSGSDDRTVRVWSSVDGMLVAGPFTGHTDLVRSVAFSPDGTRIASGSYDRTIRVWAADSGALIGGLFEGHTEWVMSVAFSPDGTRIASGSKDCTVRVWNVSSDISIDNCREGHADSVNAVTFSPNGTRIVSCSSDFTIRVWSTLATALTSSPPEGHAHWVLSTVFSPDGKRIASGSYDCAVRFWDAQCGVSIDTPLHGHTNAVRSVAFSPDGAFIASGSYDRTIRVWSPHDGTLVAGPFEGHTDRVVSVAFSPDGAWVVSGSVDQTIRVWAIPNGNLAVGPLTGHTATVTSVSFSPDGTRIISSSSDCTIRLWNSAEGTLAADPFVGHTGRIVSVSFSPIGTLVASGSGDHTVRLWNPGDGTSAIPALQGHTAEVYSVAFSPDGARVISGSDDRTVRLWNSSDGTLVGGPFEGHTSSILSVTFSPDGAFAISGSSDCTIRFWDTRATLSAGNAYGNSTAPSSGQSVSKSLIANPFGEWVIKEDGWVMNCDQQLLFWVPLETLRSLFTPHCYLVIGRFGSVEIDLSAVLLGNRWQDCYISD</sequence>
<proteinExistence type="predicted"/>